<proteinExistence type="predicted"/>
<sequence>MNDLRELAVRIGWASDKNTLPGWTDIRRTTAVHSLYWVRSGKGIFESDDGLYQIEGGHLFYLKPGLNMRMAALGDQGLDMVMILFDAVRLAGTSGIWPTPSPVSTLEIPHSAHFSGKTAVELDASLSRLVKLWSMGLPARELEANAALLTLIARLHGDLSPEQEKTRALFERGQQVMGLRYAETLTAESLAEELHVSVSHLRKLFLRYAGETPKQVLSGMRLRQAERYLLYTDLTLHAIAEACGYGDEFHFSRTFKKSKGMPPSAFRKAHQDGSG</sequence>
<evidence type="ECO:0000313" key="2">
    <source>
        <dbReference type="Proteomes" id="UP001380953"/>
    </source>
</evidence>
<comment type="caution">
    <text evidence="1">The sequence shown here is derived from an EMBL/GenBank/DDBJ whole genome shotgun (WGS) entry which is preliminary data.</text>
</comment>
<protein>
    <submittedName>
        <fullName evidence="1">AraC family transcriptional regulator</fullName>
    </submittedName>
</protein>
<evidence type="ECO:0000313" key="1">
    <source>
        <dbReference type="EMBL" id="MEJ8305314.1"/>
    </source>
</evidence>
<name>A0ACC6PEE5_9BACL</name>
<keyword evidence="2" id="KW-1185">Reference proteome</keyword>
<dbReference type="Proteomes" id="UP001380953">
    <property type="component" value="Unassembled WGS sequence"/>
</dbReference>
<organism evidence="1 2">
    <name type="scientific">Saccharibacillus sacchari</name>
    <dbReference type="NCBI Taxonomy" id="456493"/>
    <lineage>
        <taxon>Bacteria</taxon>
        <taxon>Bacillati</taxon>
        <taxon>Bacillota</taxon>
        <taxon>Bacilli</taxon>
        <taxon>Bacillales</taxon>
        <taxon>Paenibacillaceae</taxon>
        <taxon>Saccharibacillus</taxon>
    </lineage>
</organism>
<gene>
    <name evidence="1" type="ORF">WKI47_15510</name>
</gene>
<reference evidence="1" key="1">
    <citation type="submission" date="2024-03" db="EMBL/GenBank/DDBJ databases">
        <title>Whole genome sequecning of epiphytes from Marcgravia umbellata leaves.</title>
        <authorList>
            <person name="Kumar G."/>
            <person name="Savka M.A."/>
        </authorList>
    </citation>
    <scope>NUCLEOTIDE SEQUENCE</scope>
    <source>
        <strain evidence="1">RIT_BL5</strain>
    </source>
</reference>
<accession>A0ACC6PEE5</accession>
<dbReference type="EMBL" id="JBBKAR010000039">
    <property type="protein sequence ID" value="MEJ8305314.1"/>
    <property type="molecule type" value="Genomic_DNA"/>
</dbReference>